<evidence type="ECO:0000256" key="1">
    <source>
        <dbReference type="PIRNR" id="PIRNR000915"/>
    </source>
</evidence>
<dbReference type="InterPro" id="IPR023214">
    <property type="entry name" value="HAD_sf"/>
</dbReference>
<dbReference type="EMBL" id="JBHTNH010000061">
    <property type="protein sequence ID" value="MFD1363712.1"/>
    <property type="molecule type" value="Genomic_DNA"/>
</dbReference>
<comment type="similarity">
    <text evidence="1">Belongs to the HAD-like hydrolase superfamily. NagD family.</text>
</comment>
<dbReference type="GO" id="GO:0016787">
    <property type="term" value="F:hydrolase activity"/>
    <property type="evidence" value="ECO:0007669"/>
    <property type="project" value="UniProtKB-KW"/>
</dbReference>
<keyword evidence="1" id="KW-0460">Magnesium</keyword>
<name>A0ABW3ZZ39_9BACI</name>
<evidence type="ECO:0000313" key="3">
    <source>
        <dbReference type="Proteomes" id="UP001597178"/>
    </source>
</evidence>
<accession>A0ABW3ZZ39</accession>
<dbReference type="PIRSF" id="PIRSF000915">
    <property type="entry name" value="PGP-type_phosphatase"/>
    <property type="match status" value="1"/>
</dbReference>
<dbReference type="NCBIfam" id="TIGR01460">
    <property type="entry name" value="HAD-SF-IIA"/>
    <property type="match status" value="1"/>
</dbReference>
<dbReference type="Pfam" id="PF13242">
    <property type="entry name" value="Hydrolase_like"/>
    <property type="match status" value="1"/>
</dbReference>
<dbReference type="Proteomes" id="UP001597178">
    <property type="component" value="Unassembled WGS sequence"/>
</dbReference>
<gene>
    <name evidence="2" type="ORF">ACFQ4A_19080</name>
</gene>
<dbReference type="RefSeq" id="WP_382402953.1">
    <property type="nucleotide sequence ID" value="NZ_JBHTNH010000061.1"/>
</dbReference>
<dbReference type="Pfam" id="PF13344">
    <property type="entry name" value="Hydrolase_6"/>
    <property type="match status" value="1"/>
</dbReference>
<comment type="cofactor">
    <cofactor evidence="1">
        <name>Mg(2+)</name>
        <dbReference type="ChEBI" id="CHEBI:18420"/>
    </cofactor>
</comment>
<keyword evidence="2" id="KW-0378">Hydrolase</keyword>
<evidence type="ECO:0000313" key="2">
    <source>
        <dbReference type="EMBL" id="MFD1363712.1"/>
    </source>
</evidence>
<dbReference type="InterPro" id="IPR006357">
    <property type="entry name" value="HAD-SF_hydro_IIA"/>
</dbReference>
<protein>
    <recommendedName>
        <fullName evidence="1">Acid sugar phosphatase</fullName>
        <ecNumber evidence="1">3.1.3.-</ecNumber>
    </recommendedName>
</protein>
<reference evidence="3" key="1">
    <citation type="journal article" date="2019" name="Int. J. Syst. Evol. Microbiol.">
        <title>The Global Catalogue of Microorganisms (GCM) 10K type strain sequencing project: providing services to taxonomists for standard genome sequencing and annotation.</title>
        <authorList>
            <consortium name="The Broad Institute Genomics Platform"/>
            <consortium name="The Broad Institute Genome Sequencing Center for Infectious Disease"/>
            <person name="Wu L."/>
            <person name="Ma J."/>
        </authorList>
    </citation>
    <scope>NUCLEOTIDE SEQUENCE [LARGE SCALE GENOMIC DNA]</scope>
    <source>
        <strain evidence="3">CCUG 54822</strain>
    </source>
</reference>
<dbReference type="PANTHER" id="PTHR19288:SF46">
    <property type="entry name" value="HALOACID DEHALOGENASE-LIKE HYDROLASE DOMAIN-CONTAINING PROTEIN 2"/>
    <property type="match status" value="1"/>
</dbReference>
<organism evidence="2 3">
    <name type="scientific">Lentibacillus salinarum</name>
    <dbReference type="NCBI Taxonomy" id="446820"/>
    <lineage>
        <taxon>Bacteria</taxon>
        <taxon>Bacillati</taxon>
        <taxon>Bacillota</taxon>
        <taxon>Bacilli</taxon>
        <taxon>Bacillales</taxon>
        <taxon>Bacillaceae</taxon>
        <taxon>Lentibacillus</taxon>
    </lineage>
</organism>
<sequence length="258" mass="28640">MKKGFIFDLDGTVYLDNKLIDGSADAIKTLKERGDKVIFLTNKSIESISNYVTKLSELGIETSYNEVVNSNLLTARYLKSQLKKDEKVMVIGEQPLIDELINQQIVITDDHNEAAFVVLGWDRDFTYNKLNSAFQAWRKGAKVVATNPDRTCPVYGGQVPDCGAMIGAIEGATGEKIEPVIGKPSKFAAHFIVTELFKLPPENCFMVGDRLETDIKMGNEYGLQSVLVLTGVTDENLLKKSIYKPKVILESVKDIVNL</sequence>
<dbReference type="EC" id="3.1.3.-" evidence="1"/>
<dbReference type="InterPro" id="IPR036412">
    <property type="entry name" value="HAD-like_sf"/>
</dbReference>
<comment type="function">
    <text evidence="1">Catalyzes the dephosphorylation of 2-6 carbon acid sugars in vitro.</text>
</comment>
<keyword evidence="1" id="KW-0479">Metal-binding</keyword>
<dbReference type="Gene3D" id="3.40.50.1000">
    <property type="entry name" value="HAD superfamily/HAD-like"/>
    <property type="match status" value="2"/>
</dbReference>
<proteinExistence type="inferred from homology"/>
<keyword evidence="3" id="KW-1185">Reference proteome</keyword>
<dbReference type="SUPFAM" id="SSF56784">
    <property type="entry name" value="HAD-like"/>
    <property type="match status" value="1"/>
</dbReference>
<comment type="caution">
    <text evidence="2">The sequence shown here is derived from an EMBL/GenBank/DDBJ whole genome shotgun (WGS) entry which is preliminary data.</text>
</comment>
<dbReference type="PANTHER" id="PTHR19288">
    <property type="entry name" value="4-NITROPHENYLPHOSPHATASE-RELATED"/>
    <property type="match status" value="1"/>
</dbReference>